<dbReference type="EMBL" id="JP022144">
    <property type="protein sequence ID" value="AES10742.1"/>
    <property type="molecule type" value="mRNA"/>
</dbReference>
<protein>
    <submittedName>
        <fullName evidence="2">Heteroproteinous nuclear ribonucleoprotein C isoform b</fullName>
    </submittedName>
</protein>
<keyword evidence="2" id="KW-0687">Ribonucleoprotein</keyword>
<feature type="non-terminal residue" evidence="2">
    <location>
        <position position="1"/>
    </location>
</feature>
<organism evidence="2">
    <name type="scientific">Mustela putorius furo</name>
    <name type="common">European domestic ferret</name>
    <name type="synonym">Mustela furo</name>
    <dbReference type="NCBI Taxonomy" id="9669"/>
    <lineage>
        <taxon>Eukaryota</taxon>
        <taxon>Metazoa</taxon>
        <taxon>Chordata</taxon>
        <taxon>Craniata</taxon>
        <taxon>Vertebrata</taxon>
        <taxon>Euteleostomi</taxon>
        <taxon>Mammalia</taxon>
        <taxon>Eutheria</taxon>
        <taxon>Laurasiatheria</taxon>
        <taxon>Carnivora</taxon>
        <taxon>Caniformia</taxon>
        <taxon>Musteloidea</taxon>
        <taxon>Mustelidae</taxon>
        <taxon>Mustelinae</taxon>
        <taxon>Mustela</taxon>
    </lineage>
</organism>
<dbReference type="GO" id="GO:1990904">
    <property type="term" value="C:ribonucleoprotein complex"/>
    <property type="evidence" value="ECO:0007669"/>
    <property type="project" value="UniProtKB-KW"/>
</dbReference>
<evidence type="ECO:0000256" key="1">
    <source>
        <dbReference type="SAM" id="MobiDB-lite"/>
    </source>
</evidence>
<name>G9L0R3_MUSPF</name>
<accession>G9L0R3</accession>
<proteinExistence type="evidence at transcript level"/>
<reference evidence="2" key="1">
    <citation type="journal article" date="2013" name="J. Virol.">
        <title>Sequencing, annotation, and characterization of the influenza ferret infectome.</title>
        <authorList>
            <person name="Leon A.J."/>
            <person name="Banner D."/>
            <person name="Xu L."/>
            <person name="Ran L."/>
            <person name="Peng Z."/>
            <person name="Yi K."/>
            <person name="Chen C."/>
            <person name="Xu F."/>
            <person name="Huang J."/>
            <person name="Zhao Z."/>
            <person name="Lin Z."/>
            <person name="Huang S.H."/>
            <person name="Fang Y."/>
            <person name="Kelvin A.A."/>
            <person name="Ross T.M."/>
            <person name="Farooqui A."/>
            <person name="Kelvin D.J."/>
        </authorList>
    </citation>
    <scope>NUCLEOTIDE SEQUENCE</scope>
    <source>
        <tissue evidence="2">Lungs</tissue>
    </source>
</reference>
<evidence type="ECO:0000313" key="2">
    <source>
        <dbReference type="EMBL" id="AES10742.1"/>
    </source>
</evidence>
<feature type="region of interest" description="Disordered" evidence="1">
    <location>
        <begin position="50"/>
        <end position="74"/>
    </location>
</feature>
<dbReference type="AlphaFoldDB" id="G9L0R3"/>
<feature type="non-terminal residue" evidence="2">
    <location>
        <position position="74"/>
    </location>
</feature>
<sequence>MCVVLLNTYDGDGGIFPESHFPPVTLEIPSCFSCTLLPFTNHKLQQHGCPAWNSSSQDDLEPGGPSEQMHTLPG</sequence>